<feature type="region of interest" description="Disordered" evidence="1">
    <location>
        <begin position="56"/>
        <end position="76"/>
    </location>
</feature>
<dbReference type="GeneID" id="28858293"/>
<reference evidence="2 3" key="1">
    <citation type="journal article" date="2016" name="PLoS Pathog.">
        <title>Biosynthesis of antibiotic leucinostatins in bio-control fungus Purpureocillium lilacinum and their inhibition on phytophthora revealed by genome mining.</title>
        <authorList>
            <person name="Wang G."/>
            <person name="Liu Z."/>
            <person name="Lin R."/>
            <person name="Li E."/>
            <person name="Mao Z."/>
            <person name="Ling J."/>
            <person name="Yang Y."/>
            <person name="Yin W.B."/>
            <person name="Xie B."/>
        </authorList>
    </citation>
    <scope>NUCLEOTIDE SEQUENCE [LARGE SCALE GENOMIC DNA]</scope>
    <source>
        <strain evidence="2">170</strain>
    </source>
</reference>
<organism evidence="2 3">
    <name type="scientific">Pochonia chlamydosporia 170</name>
    <dbReference type="NCBI Taxonomy" id="1380566"/>
    <lineage>
        <taxon>Eukaryota</taxon>
        <taxon>Fungi</taxon>
        <taxon>Dikarya</taxon>
        <taxon>Ascomycota</taxon>
        <taxon>Pezizomycotina</taxon>
        <taxon>Sordariomycetes</taxon>
        <taxon>Hypocreomycetidae</taxon>
        <taxon>Hypocreales</taxon>
        <taxon>Clavicipitaceae</taxon>
        <taxon>Pochonia</taxon>
    </lineage>
</organism>
<evidence type="ECO:0000313" key="2">
    <source>
        <dbReference type="EMBL" id="OAQ61701.1"/>
    </source>
</evidence>
<accession>A0A179F8U9</accession>
<dbReference type="AlphaFoldDB" id="A0A179F8U9"/>
<proteinExistence type="predicted"/>
<dbReference type="RefSeq" id="XP_018139405.1">
    <property type="nucleotide sequence ID" value="XM_018294299.1"/>
</dbReference>
<dbReference type="EMBL" id="LSBJ02000007">
    <property type="protein sequence ID" value="OAQ61701.1"/>
    <property type="molecule type" value="Genomic_DNA"/>
</dbReference>
<name>A0A179F8U9_METCM</name>
<keyword evidence="3" id="KW-1185">Reference proteome</keyword>
<feature type="compositionally biased region" description="Low complexity" evidence="1">
    <location>
        <begin position="59"/>
        <end position="75"/>
    </location>
</feature>
<protein>
    <submittedName>
        <fullName evidence="2">Uncharacterized protein</fullName>
    </submittedName>
</protein>
<gene>
    <name evidence="2" type="ORF">VFPPC_16546</name>
</gene>
<evidence type="ECO:0000313" key="3">
    <source>
        <dbReference type="Proteomes" id="UP000078397"/>
    </source>
</evidence>
<sequence>MTTTITLCVPITKTKTAVSPRFSTKRHSIINQLGLRRLVLATRSSCLHAVLSVTRPLDSSSPSAQSSPVQSAAAPENLGRNLVNPFALLSGTVKNRAPLNHR</sequence>
<dbReference type="KEGG" id="pchm:VFPPC_16546"/>
<evidence type="ECO:0000256" key="1">
    <source>
        <dbReference type="SAM" id="MobiDB-lite"/>
    </source>
</evidence>
<comment type="caution">
    <text evidence="2">The sequence shown here is derived from an EMBL/GenBank/DDBJ whole genome shotgun (WGS) entry which is preliminary data.</text>
</comment>
<dbReference type="Proteomes" id="UP000078397">
    <property type="component" value="Unassembled WGS sequence"/>
</dbReference>